<dbReference type="AlphaFoldDB" id="A0A0F8YQQ3"/>
<dbReference type="EMBL" id="LAZR01064992">
    <property type="protein sequence ID" value="KKK56449.1"/>
    <property type="molecule type" value="Genomic_DNA"/>
</dbReference>
<sequence>KVASTLLGVSGESWKTGRYSTRGPQLQALADGLTRSSRIGDGLTSDRWRGSIDDSLSKVRGRGGGSGGNCNNCVHRLSVGAQGDAMTAERGRMTKAEQLKRGYEEIWKAATAEKRDGIMQMLLLQALQCFVFLMS</sequence>
<comment type="caution">
    <text evidence="1">The sequence shown here is derived from an EMBL/GenBank/DDBJ whole genome shotgun (WGS) entry which is preliminary data.</text>
</comment>
<feature type="non-terminal residue" evidence="1">
    <location>
        <position position="1"/>
    </location>
</feature>
<gene>
    <name evidence="1" type="ORF">LCGC14_3064420</name>
</gene>
<protein>
    <submittedName>
        <fullName evidence="1">Uncharacterized protein</fullName>
    </submittedName>
</protein>
<proteinExistence type="predicted"/>
<organism evidence="1">
    <name type="scientific">marine sediment metagenome</name>
    <dbReference type="NCBI Taxonomy" id="412755"/>
    <lineage>
        <taxon>unclassified sequences</taxon>
        <taxon>metagenomes</taxon>
        <taxon>ecological metagenomes</taxon>
    </lineage>
</organism>
<accession>A0A0F8YQQ3</accession>
<reference evidence="1" key="1">
    <citation type="journal article" date="2015" name="Nature">
        <title>Complex archaea that bridge the gap between prokaryotes and eukaryotes.</title>
        <authorList>
            <person name="Spang A."/>
            <person name="Saw J.H."/>
            <person name="Jorgensen S.L."/>
            <person name="Zaremba-Niedzwiedzka K."/>
            <person name="Martijn J."/>
            <person name="Lind A.E."/>
            <person name="van Eijk R."/>
            <person name="Schleper C."/>
            <person name="Guy L."/>
            <person name="Ettema T.J."/>
        </authorList>
    </citation>
    <scope>NUCLEOTIDE SEQUENCE</scope>
</reference>
<name>A0A0F8YQQ3_9ZZZZ</name>
<evidence type="ECO:0000313" key="1">
    <source>
        <dbReference type="EMBL" id="KKK56449.1"/>
    </source>
</evidence>